<reference evidence="2 3" key="1">
    <citation type="submission" date="2020-02" db="EMBL/GenBank/DDBJ databases">
        <title>Genome sequences of Thiorhodococcus mannitoliphagus and Thiorhodococcus minor, purple sulfur photosynthetic bacteria in the gammaproteobacterial family, Chromatiaceae.</title>
        <authorList>
            <person name="Aviles F.A."/>
            <person name="Meyer T.E."/>
            <person name="Kyndt J.A."/>
        </authorList>
    </citation>
    <scope>NUCLEOTIDE SEQUENCE [LARGE SCALE GENOMIC DNA]</scope>
    <source>
        <strain evidence="2 3">DSM 11518</strain>
    </source>
</reference>
<feature type="transmembrane region" description="Helical" evidence="1">
    <location>
        <begin position="70"/>
        <end position="88"/>
    </location>
</feature>
<dbReference type="AlphaFoldDB" id="A0A6M0K2R7"/>
<keyword evidence="3" id="KW-1185">Reference proteome</keyword>
<evidence type="ECO:0000313" key="2">
    <source>
        <dbReference type="EMBL" id="NEV64068.1"/>
    </source>
</evidence>
<evidence type="ECO:0000256" key="1">
    <source>
        <dbReference type="SAM" id="Phobius"/>
    </source>
</evidence>
<dbReference type="Proteomes" id="UP000483379">
    <property type="component" value="Unassembled WGS sequence"/>
</dbReference>
<sequence length="141" mass="15253">MPFESVSLSALFFGLLSAATLPLGALAGVAWRPPDRIMAILLAFGGGALLAALTIDLIAPGVDHGHFGDLALGAIVGGALFKLLDWLVNRQGGYLRKPSTALTYWRNQARRRLKRVLADMRRARPLGDLSEMHWTCCRPSS</sequence>
<keyword evidence="1" id="KW-0472">Membrane</keyword>
<evidence type="ECO:0000313" key="3">
    <source>
        <dbReference type="Proteomes" id="UP000483379"/>
    </source>
</evidence>
<keyword evidence="1" id="KW-0812">Transmembrane</keyword>
<proteinExistence type="predicted"/>
<accession>A0A6M0K2R7</accession>
<dbReference type="EMBL" id="JAAIJQ010000073">
    <property type="protein sequence ID" value="NEV64068.1"/>
    <property type="molecule type" value="Genomic_DNA"/>
</dbReference>
<gene>
    <name evidence="2" type="ORF">G3446_19635</name>
</gene>
<feature type="transmembrane region" description="Helical" evidence="1">
    <location>
        <begin position="37"/>
        <end position="58"/>
    </location>
</feature>
<feature type="transmembrane region" description="Helical" evidence="1">
    <location>
        <begin position="6"/>
        <end position="30"/>
    </location>
</feature>
<dbReference type="RefSeq" id="WP_164454597.1">
    <property type="nucleotide sequence ID" value="NZ_JAAIJQ010000073.1"/>
</dbReference>
<protein>
    <recommendedName>
        <fullName evidence="4">ZIP family metal transporter</fullName>
    </recommendedName>
</protein>
<keyword evidence="1" id="KW-1133">Transmembrane helix</keyword>
<name>A0A6M0K2R7_9GAMM</name>
<evidence type="ECO:0008006" key="4">
    <source>
        <dbReference type="Google" id="ProtNLM"/>
    </source>
</evidence>
<organism evidence="2 3">
    <name type="scientific">Thiorhodococcus minor</name>
    <dbReference type="NCBI Taxonomy" id="57489"/>
    <lineage>
        <taxon>Bacteria</taxon>
        <taxon>Pseudomonadati</taxon>
        <taxon>Pseudomonadota</taxon>
        <taxon>Gammaproteobacteria</taxon>
        <taxon>Chromatiales</taxon>
        <taxon>Chromatiaceae</taxon>
        <taxon>Thiorhodococcus</taxon>
    </lineage>
</organism>
<comment type="caution">
    <text evidence="2">The sequence shown here is derived from an EMBL/GenBank/DDBJ whole genome shotgun (WGS) entry which is preliminary data.</text>
</comment>